<evidence type="ECO:0000256" key="1">
    <source>
        <dbReference type="SAM" id="MobiDB-lite"/>
    </source>
</evidence>
<feature type="region of interest" description="Disordered" evidence="1">
    <location>
        <begin position="125"/>
        <end position="144"/>
    </location>
</feature>
<accession>A0AAW2C2Y3</accession>
<dbReference type="EMBL" id="JAZDWU010000009">
    <property type="protein sequence ID" value="KAK9991469.1"/>
    <property type="molecule type" value="Genomic_DNA"/>
</dbReference>
<dbReference type="Proteomes" id="UP001459277">
    <property type="component" value="Unassembled WGS sequence"/>
</dbReference>
<reference evidence="2 3" key="1">
    <citation type="submission" date="2024-01" db="EMBL/GenBank/DDBJ databases">
        <title>A telomere-to-telomere, gap-free genome of sweet tea (Lithocarpus litseifolius).</title>
        <authorList>
            <person name="Zhou J."/>
        </authorList>
    </citation>
    <scope>NUCLEOTIDE SEQUENCE [LARGE SCALE GENOMIC DNA]</scope>
    <source>
        <strain evidence="2">Zhou-2022a</strain>
        <tissue evidence="2">Leaf</tissue>
    </source>
</reference>
<protein>
    <submittedName>
        <fullName evidence="2">Uncharacterized protein</fullName>
    </submittedName>
</protein>
<feature type="compositionally biased region" description="Pro residues" evidence="1">
    <location>
        <begin position="78"/>
        <end position="94"/>
    </location>
</feature>
<sequence length="144" mass="15695">MTIDPGPIDRSVLTEQVKHRSELLWNLGRQFIKKALEDVDEVDRIDVAANDEAVNQTEIPDVGPSTSSAALVTHYRPAPTPPLATETPVPPMPTPKDTTKPPMPPIPPIDTGSPLWFTHAEFESSPHTTTIDHNSPMAPSYSSP</sequence>
<organism evidence="2 3">
    <name type="scientific">Lithocarpus litseifolius</name>
    <dbReference type="NCBI Taxonomy" id="425828"/>
    <lineage>
        <taxon>Eukaryota</taxon>
        <taxon>Viridiplantae</taxon>
        <taxon>Streptophyta</taxon>
        <taxon>Embryophyta</taxon>
        <taxon>Tracheophyta</taxon>
        <taxon>Spermatophyta</taxon>
        <taxon>Magnoliopsida</taxon>
        <taxon>eudicotyledons</taxon>
        <taxon>Gunneridae</taxon>
        <taxon>Pentapetalae</taxon>
        <taxon>rosids</taxon>
        <taxon>fabids</taxon>
        <taxon>Fagales</taxon>
        <taxon>Fagaceae</taxon>
        <taxon>Lithocarpus</taxon>
    </lineage>
</organism>
<gene>
    <name evidence="2" type="ORF">SO802_026454</name>
</gene>
<comment type="caution">
    <text evidence="2">The sequence shown here is derived from an EMBL/GenBank/DDBJ whole genome shotgun (WGS) entry which is preliminary data.</text>
</comment>
<keyword evidence="3" id="KW-1185">Reference proteome</keyword>
<evidence type="ECO:0000313" key="3">
    <source>
        <dbReference type="Proteomes" id="UP001459277"/>
    </source>
</evidence>
<name>A0AAW2C2Y3_9ROSI</name>
<feature type="region of interest" description="Disordered" evidence="1">
    <location>
        <begin position="75"/>
        <end position="115"/>
    </location>
</feature>
<evidence type="ECO:0000313" key="2">
    <source>
        <dbReference type="EMBL" id="KAK9991469.1"/>
    </source>
</evidence>
<dbReference type="AlphaFoldDB" id="A0AAW2C2Y3"/>
<proteinExistence type="predicted"/>